<reference evidence="2 3" key="1">
    <citation type="journal article" date="2018" name="Biotechnol. Biofuels">
        <title>Integrative visual omics of the white-rot fungus Polyporus brumalis exposes the biotechnological potential of its oxidative enzymes for delignifying raw plant biomass.</title>
        <authorList>
            <person name="Miyauchi S."/>
            <person name="Rancon A."/>
            <person name="Drula E."/>
            <person name="Hage H."/>
            <person name="Chaduli D."/>
            <person name="Favel A."/>
            <person name="Grisel S."/>
            <person name="Henrissat B."/>
            <person name="Herpoel-Gimbert I."/>
            <person name="Ruiz-Duenas F.J."/>
            <person name="Chevret D."/>
            <person name="Hainaut M."/>
            <person name="Lin J."/>
            <person name="Wang M."/>
            <person name="Pangilinan J."/>
            <person name="Lipzen A."/>
            <person name="Lesage-Meessen L."/>
            <person name="Navarro D."/>
            <person name="Riley R."/>
            <person name="Grigoriev I.V."/>
            <person name="Zhou S."/>
            <person name="Raouche S."/>
            <person name="Rosso M.N."/>
        </authorList>
    </citation>
    <scope>NUCLEOTIDE SEQUENCE [LARGE SCALE GENOMIC DNA]</scope>
    <source>
        <strain evidence="2 3">BRFM 1820</strain>
    </source>
</reference>
<protein>
    <submittedName>
        <fullName evidence="2">Uncharacterized protein</fullName>
    </submittedName>
</protein>
<name>A0A371CIM1_9APHY</name>
<evidence type="ECO:0000256" key="1">
    <source>
        <dbReference type="SAM" id="MobiDB-lite"/>
    </source>
</evidence>
<organism evidence="2 3">
    <name type="scientific">Lentinus brumalis</name>
    <dbReference type="NCBI Taxonomy" id="2498619"/>
    <lineage>
        <taxon>Eukaryota</taxon>
        <taxon>Fungi</taxon>
        <taxon>Dikarya</taxon>
        <taxon>Basidiomycota</taxon>
        <taxon>Agaricomycotina</taxon>
        <taxon>Agaricomycetes</taxon>
        <taxon>Polyporales</taxon>
        <taxon>Polyporaceae</taxon>
        <taxon>Lentinus</taxon>
    </lineage>
</organism>
<evidence type="ECO:0000313" key="2">
    <source>
        <dbReference type="EMBL" id="RDX40126.1"/>
    </source>
</evidence>
<proteinExistence type="predicted"/>
<dbReference type="Proteomes" id="UP000256964">
    <property type="component" value="Unassembled WGS sequence"/>
</dbReference>
<dbReference type="AlphaFoldDB" id="A0A371CIM1"/>
<accession>A0A371CIM1</accession>
<gene>
    <name evidence="2" type="ORF">OH76DRAFT_1413169</name>
</gene>
<feature type="region of interest" description="Disordered" evidence="1">
    <location>
        <begin position="34"/>
        <end position="53"/>
    </location>
</feature>
<keyword evidence="3" id="KW-1185">Reference proteome</keyword>
<dbReference type="EMBL" id="KZ857585">
    <property type="protein sequence ID" value="RDX40126.1"/>
    <property type="molecule type" value="Genomic_DNA"/>
</dbReference>
<evidence type="ECO:0000313" key="3">
    <source>
        <dbReference type="Proteomes" id="UP000256964"/>
    </source>
</evidence>
<sequence length="208" mass="22485">MPYLALPIIPTSHPGRGYVRRVCTVSDAVDVAGSSLRGHPPESLRPQNRGPSSPPCTQCGLPVCVALNMVDTGHGLTRRLDRLPSDGHAAAVVRICRCFNAGRRAVPSHEQTVRLRQQQSSRRTNYYMSPRTCRSRAYVQYGSCSPGFTPAGIAGLPAASSDESGYGRLQLLVCNEAVHVARRTWLGRVEHLPGMSQTLPGVSRNLTG</sequence>